<dbReference type="RefSeq" id="WP_121364611.1">
    <property type="nucleotide sequence ID" value="NZ_RBXA01000001.1"/>
</dbReference>
<dbReference type="AlphaFoldDB" id="A0A495S8N8"/>
<gene>
    <name evidence="2" type="ORF">BC952_1216</name>
</gene>
<evidence type="ECO:0000256" key="1">
    <source>
        <dbReference type="SAM" id="SignalP"/>
    </source>
</evidence>
<evidence type="ECO:0000313" key="2">
    <source>
        <dbReference type="EMBL" id="RKS95526.1"/>
    </source>
</evidence>
<reference evidence="2 3" key="1">
    <citation type="submission" date="2018-10" db="EMBL/GenBank/DDBJ databases">
        <title>Genomic Encyclopedia of Archaeal and Bacterial Type Strains, Phase II (KMG-II): from individual species to whole genera.</title>
        <authorList>
            <person name="Goeker M."/>
        </authorList>
    </citation>
    <scope>NUCLEOTIDE SEQUENCE [LARGE SCALE GENOMIC DNA]</scope>
    <source>
        <strain evidence="2 3">DSM 15094</strain>
    </source>
</reference>
<feature type="signal peptide" evidence="1">
    <location>
        <begin position="1"/>
        <end position="20"/>
    </location>
</feature>
<dbReference type="Proteomes" id="UP000280091">
    <property type="component" value="Unassembled WGS sequence"/>
</dbReference>
<name>A0A495S8N8_9FLAO</name>
<feature type="chain" id="PRO_5019817004" evidence="1">
    <location>
        <begin position="21"/>
        <end position="219"/>
    </location>
</feature>
<evidence type="ECO:0000313" key="3">
    <source>
        <dbReference type="Proteomes" id="UP000280091"/>
    </source>
</evidence>
<dbReference type="EMBL" id="RBXA01000001">
    <property type="protein sequence ID" value="RKS95526.1"/>
    <property type="molecule type" value="Genomic_DNA"/>
</dbReference>
<sequence>MKNIKLLLGVLFLFVFQASAATVNYGNKELIAHMSVDEDVISLFENSSRTVIINYFASQGSVKLTDEQQIKINALKLQNEQYRLNINQKYPAYAGMNIEEQQKIMYTIGANGLAAASGARVMTCTSGFLYGAAKCTGDVGSLLVSSWKTLKAAGCFVAAVSGAAVEEIASEGMATGIVAAEAAPVLEGCWSMAGFDFLTQLLVTGACYTGAVAALLVCI</sequence>
<protein>
    <submittedName>
        <fullName evidence="2">Uncharacterized protein</fullName>
    </submittedName>
</protein>
<keyword evidence="1" id="KW-0732">Signal</keyword>
<keyword evidence="3" id="KW-1185">Reference proteome</keyword>
<comment type="caution">
    <text evidence="2">The sequence shown here is derived from an EMBL/GenBank/DDBJ whole genome shotgun (WGS) entry which is preliminary data.</text>
</comment>
<organism evidence="2 3">
    <name type="scientific">Flavobacterium limicola</name>
    <dbReference type="NCBI Taxonomy" id="180441"/>
    <lineage>
        <taxon>Bacteria</taxon>
        <taxon>Pseudomonadati</taxon>
        <taxon>Bacteroidota</taxon>
        <taxon>Flavobacteriia</taxon>
        <taxon>Flavobacteriales</taxon>
        <taxon>Flavobacteriaceae</taxon>
        <taxon>Flavobacterium</taxon>
    </lineage>
</organism>
<proteinExistence type="predicted"/>
<accession>A0A495S8N8</accession>